<evidence type="ECO:0000313" key="3">
    <source>
        <dbReference type="Proteomes" id="UP000187455"/>
    </source>
</evidence>
<organism evidence="2 3">
    <name type="scientific">Smittium mucronatum</name>
    <dbReference type="NCBI Taxonomy" id="133383"/>
    <lineage>
        <taxon>Eukaryota</taxon>
        <taxon>Fungi</taxon>
        <taxon>Fungi incertae sedis</taxon>
        <taxon>Zoopagomycota</taxon>
        <taxon>Kickxellomycotina</taxon>
        <taxon>Harpellomycetes</taxon>
        <taxon>Harpellales</taxon>
        <taxon>Legeriomycetaceae</taxon>
        <taxon>Smittium</taxon>
    </lineage>
</organism>
<feature type="region of interest" description="Disordered" evidence="1">
    <location>
        <begin position="35"/>
        <end position="61"/>
    </location>
</feature>
<evidence type="ECO:0000313" key="2">
    <source>
        <dbReference type="EMBL" id="OLY77748.1"/>
    </source>
</evidence>
<dbReference type="Proteomes" id="UP000187455">
    <property type="component" value="Unassembled WGS sequence"/>
</dbReference>
<proteinExistence type="predicted"/>
<evidence type="ECO:0000256" key="1">
    <source>
        <dbReference type="SAM" id="MobiDB-lite"/>
    </source>
</evidence>
<dbReference type="EMBL" id="LSSL01007702">
    <property type="protein sequence ID" value="OLY77748.1"/>
    <property type="molecule type" value="Genomic_DNA"/>
</dbReference>
<sequence>MIILDHELVDSSAYPYVVSQEFIAWGGVVDGRDSDISTSISTKSPELGDGLDSPVNFTGES</sequence>
<protein>
    <submittedName>
        <fullName evidence="2">Uncharacterized protein</fullName>
    </submittedName>
</protein>
<comment type="caution">
    <text evidence="2">The sequence shown here is derived from an EMBL/GenBank/DDBJ whole genome shotgun (WGS) entry which is preliminary data.</text>
</comment>
<dbReference type="AlphaFoldDB" id="A0A1R0GLI3"/>
<reference evidence="2 3" key="1">
    <citation type="journal article" date="2016" name="Mol. Biol. Evol.">
        <title>Genome-Wide Survey of Gut Fungi (Harpellales) Reveals the First Horizontally Transferred Ubiquitin Gene from a Mosquito Host.</title>
        <authorList>
            <person name="Wang Y."/>
            <person name="White M.M."/>
            <person name="Kvist S."/>
            <person name="Moncalvo J.M."/>
        </authorList>
    </citation>
    <scope>NUCLEOTIDE SEQUENCE [LARGE SCALE GENOMIC DNA]</scope>
    <source>
        <strain evidence="2 3">ALG-7-W6</strain>
    </source>
</reference>
<name>A0A1R0GLI3_9FUNG</name>
<accession>A0A1R0GLI3</accession>
<keyword evidence="3" id="KW-1185">Reference proteome</keyword>
<feature type="non-terminal residue" evidence="2">
    <location>
        <position position="61"/>
    </location>
</feature>
<gene>
    <name evidence="2" type="ORF">AYI68_g8217</name>
</gene>